<evidence type="ECO:0000313" key="1">
    <source>
        <dbReference type="EMBL" id="GAA0183597.1"/>
    </source>
</evidence>
<accession>A0AAV3RT70</accession>
<comment type="caution">
    <text evidence="1">The sequence shown here is derived from an EMBL/GenBank/DDBJ whole genome shotgun (WGS) entry which is preliminary data.</text>
</comment>
<keyword evidence="2" id="KW-1185">Reference proteome</keyword>
<dbReference type="Proteomes" id="UP001454036">
    <property type="component" value="Unassembled WGS sequence"/>
</dbReference>
<gene>
    <name evidence="1" type="ORF">LIER_30978</name>
</gene>
<proteinExistence type="predicted"/>
<dbReference type="PANTHER" id="PTHR33116">
    <property type="entry name" value="REVERSE TRANSCRIPTASE ZINC-BINDING DOMAIN-CONTAINING PROTEIN-RELATED-RELATED"/>
    <property type="match status" value="1"/>
</dbReference>
<evidence type="ECO:0000313" key="2">
    <source>
        <dbReference type="Proteomes" id="UP001454036"/>
    </source>
</evidence>
<protein>
    <submittedName>
        <fullName evidence="1">Uncharacterized protein</fullName>
    </submittedName>
</protein>
<dbReference type="PANTHER" id="PTHR33116:SF84">
    <property type="entry name" value="RNA-DIRECTED DNA POLYMERASE"/>
    <property type="match status" value="1"/>
</dbReference>
<name>A0AAV3RT70_LITER</name>
<dbReference type="AlphaFoldDB" id="A0AAV3RT70"/>
<reference evidence="1 2" key="1">
    <citation type="submission" date="2024-01" db="EMBL/GenBank/DDBJ databases">
        <title>The complete chloroplast genome sequence of Lithospermum erythrorhizon: insights into the phylogenetic relationship among Boraginaceae species and the maternal lineages of purple gromwells.</title>
        <authorList>
            <person name="Okada T."/>
            <person name="Watanabe K."/>
        </authorList>
    </citation>
    <scope>NUCLEOTIDE SEQUENCE [LARGE SCALE GENOMIC DNA]</scope>
</reference>
<sequence>MLGLKSNLDKSTCYYAGTTDEQITKIGKIMKMSTGSLLVCYLAISVNTSQIITRDCSSLEDKICGMIDGWGNKKLSYAGRLILINYVMLGVSNYWAQSMFVPVEVVKSIENHVRQFLWSGSKDGKTYSKVAWSQIGKKKMKED</sequence>
<dbReference type="EMBL" id="BAABME010011334">
    <property type="protein sequence ID" value="GAA0183597.1"/>
    <property type="molecule type" value="Genomic_DNA"/>
</dbReference>
<organism evidence="1 2">
    <name type="scientific">Lithospermum erythrorhizon</name>
    <name type="common">Purple gromwell</name>
    <name type="synonym">Lithospermum officinale var. erythrorhizon</name>
    <dbReference type="NCBI Taxonomy" id="34254"/>
    <lineage>
        <taxon>Eukaryota</taxon>
        <taxon>Viridiplantae</taxon>
        <taxon>Streptophyta</taxon>
        <taxon>Embryophyta</taxon>
        <taxon>Tracheophyta</taxon>
        <taxon>Spermatophyta</taxon>
        <taxon>Magnoliopsida</taxon>
        <taxon>eudicotyledons</taxon>
        <taxon>Gunneridae</taxon>
        <taxon>Pentapetalae</taxon>
        <taxon>asterids</taxon>
        <taxon>lamiids</taxon>
        <taxon>Boraginales</taxon>
        <taxon>Boraginaceae</taxon>
        <taxon>Boraginoideae</taxon>
        <taxon>Lithospermeae</taxon>
        <taxon>Lithospermum</taxon>
    </lineage>
</organism>